<evidence type="ECO:0000313" key="9">
    <source>
        <dbReference type="Proteomes" id="UP000646548"/>
    </source>
</evidence>
<sequence>MAEQHLISPQHSRDQRDDEAWLQSVVFVAPRTGSGGGAKMYSLRQRHSVATPTDTPRSHPFRNSPEENKRTGRSPPKTKPCYLGAKQQQEMAVAVSRDLTVQVLKDVNSCKLIDRQQALRAAIQKGEPKCLGVSQVILGLMVMLYSIPLHLTQETQVVTFAVPWWCGITFFTAGVVAIILDKHITLRILQVCLVLSAVSIVMAVTAVIIYSVDISQNPAVPCDEGTSTSTEIERDCDEKYFAMALSTGIKSSLLIFTLAQGTLSSIIGFLLLQQKQNFIAYTSLSAAAPTALLPVEQNQEAISDRTGDE</sequence>
<feature type="transmembrane region" description="Helical" evidence="7">
    <location>
        <begin position="253"/>
        <end position="272"/>
    </location>
</feature>
<comment type="similarity">
    <text evidence="2">Belongs to the MS4A family.</text>
</comment>
<reference evidence="8" key="1">
    <citation type="journal article" name="BMC Genomics">
        <title>Long-read sequencing and de novo genome assembly of marine medaka (Oryzias melastigma).</title>
        <authorList>
            <person name="Liang P."/>
            <person name="Saqib H.S.A."/>
            <person name="Ni X."/>
            <person name="Shen Y."/>
        </authorList>
    </citation>
    <scope>NUCLEOTIDE SEQUENCE</scope>
    <source>
        <strain evidence="8">Bigg-433</strain>
    </source>
</reference>
<dbReference type="PANTHER" id="PTHR23320">
    <property type="entry name" value="MEMBRANE-SPANNING 4-DOMAINS SUBFAMILY A MS4A -RELATED"/>
    <property type="match status" value="1"/>
</dbReference>
<name>A0A834L2B5_ORYME</name>
<proteinExistence type="inferred from homology"/>
<keyword evidence="4 7" id="KW-1133">Transmembrane helix</keyword>
<accession>A0A834L2B5</accession>
<feature type="region of interest" description="Disordered" evidence="6">
    <location>
        <begin position="30"/>
        <end position="80"/>
    </location>
</feature>
<dbReference type="AlphaFoldDB" id="A0A834L2B5"/>
<evidence type="ECO:0000313" key="8">
    <source>
        <dbReference type="EMBL" id="KAF6739046.1"/>
    </source>
</evidence>
<dbReference type="Pfam" id="PF04103">
    <property type="entry name" value="CD20"/>
    <property type="match status" value="1"/>
</dbReference>
<feature type="transmembrane region" description="Helical" evidence="7">
    <location>
        <begin position="157"/>
        <end position="180"/>
    </location>
</feature>
<organism evidence="8 9">
    <name type="scientific">Oryzias melastigma</name>
    <name type="common">Marine medaka</name>
    <dbReference type="NCBI Taxonomy" id="30732"/>
    <lineage>
        <taxon>Eukaryota</taxon>
        <taxon>Metazoa</taxon>
        <taxon>Chordata</taxon>
        <taxon>Craniata</taxon>
        <taxon>Vertebrata</taxon>
        <taxon>Euteleostomi</taxon>
        <taxon>Actinopterygii</taxon>
        <taxon>Neopterygii</taxon>
        <taxon>Teleostei</taxon>
        <taxon>Neoteleostei</taxon>
        <taxon>Acanthomorphata</taxon>
        <taxon>Ovalentaria</taxon>
        <taxon>Atherinomorphae</taxon>
        <taxon>Beloniformes</taxon>
        <taxon>Adrianichthyidae</taxon>
        <taxon>Oryziinae</taxon>
        <taxon>Oryzias</taxon>
    </lineage>
</organism>
<keyword evidence="5 7" id="KW-0472">Membrane</keyword>
<dbReference type="Proteomes" id="UP000646548">
    <property type="component" value="Unassembled WGS sequence"/>
</dbReference>
<evidence type="ECO:0000256" key="3">
    <source>
        <dbReference type="ARBA" id="ARBA00022692"/>
    </source>
</evidence>
<feature type="transmembrane region" description="Helical" evidence="7">
    <location>
        <begin position="130"/>
        <end position="151"/>
    </location>
</feature>
<gene>
    <name evidence="8" type="ORF">FQA47_001395</name>
</gene>
<dbReference type="EMBL" id="WKFB01000015">
    <property type="protein sequence ID" value="KAF6739046.1"/>
    <property type="molecule type" value="Genomic_DNA"/>
</dbReference>
<feature type="transmembrane region" description="Helical" evidence="7">
    <location>
        <begin position="192"/>
        <end position="212"/>
    </location>
</feature>
<dbReference type="InterPro" id="IPR007237">
    <property type="entry name" value="CD20-like"/>
</dbReference>
<dbReference type="PANTHER" id="PTHR23320:SF129">
    <property type="entry name" value="MEMBRANE-SPANNING 4-DOMAINS SUBFAMILY A MEMBER 15"/>
    <property type="match status" value="1"/>
</dbReference>
<protein>
    <submittedName>
        <fullName evidence="8">Membrane-spanning 4-domains subfamily A member 12</fullName>
    </submittedName>
</protein>
<evidence type="ECO:0000256" key="6">
    <source>
        <dbReference type="SAM" id="MobiDB-lite"/>
    </source>
</evidence>
<comment type="caution">
    <text evidence="8">The sequence shown here is derived from an EMBL/GenBank/DDBJ whole genome shotgun (WGS) entry which is preliminary data.</text>
</comment>
<dbReference type="GO" id="GO:0016020">
    <property type="term" value="C:membrane"/>
    <property type="evidence" value="ECO:0007669"/>
    <property type="project" value="UniProtKB-SubCell"/>
</dbReference>
<evidence type="ECO:0000256" key="7">
    <source>
        <dbReference type="SAM" id="Phobius"/>
    </source>
</evidence>
<evidence type="ECO:0000256" key="5">
    <source>
        <dbReference type="ARBA" id="ARBA00023136"/>
    </source>
</evidence>
<evidence type="ECO:0000256" key="1">
    <source>
        <dbReference type="ARBA" id="ARBA00004141"/>
    </source>
</evidence>
<dbReference type="InterPro" id="IPR030417">
    <property type="entry name" value="MS4A"/>
</dbReference>
<evidence type="ECO:0000256" key="4">
    <source>
        <dbReference type="ARBA" id="ARBA00022989"/>
    </source>
</evidence>
<evidence type="ECO:0000256" key="2">
    <source>
        <dbReference type="ARBA" id="ARBA00009565"/>
    </source>
</evidence>
<comment type="subcellular location">
    <subcellularLocation>
        <location evidence="1">Membrane</location>
        <topology evidence="1">Multi-pass membrane protein</topology>
    </subcellularLocation>
</comment>
<keyword evidence="3 7" id="KW-0812">Transmembrane</keyword>